<comment type="caution">
    <text evidence="2">The sequence shown here is derived from an EMBL/GenBank/DDBJ whole genome shotgun (WGS) entry which is preliminary data.</text>
</comment>
<proteinExistence type="predicted"/>
<feature type="compositionally biased region" description="Polar residues" evidence="1">
    <location>
        <begin position="22"/>
        <end position="33"/>
    </location>
</feature>
<reference evidence="2 3" key="1">
    <citation type="journal article" date="2023" name="Mol. Biol. Evol.">
        <title>Genomics of Secondarily Temperate Adaptation in the Only Non-Antarctic Icefish.</title>
        <authorList>
            <person name="Rivera-Colon A.G."/>
            <person name="Rayamajhi N."/>
            <person name="Minhas B.F."/>
            <person name="Madrigal G."/>
            <person name="Bilyk K.T."/>
            <person name="Yoon V."/>
            <person name="Hune M."/>
            <person name="Gregory S."/>
            <person name="Cheng C.H.C."/>
            <person name="Catchen J.M."/>
        </authorList>
    </citation>
    <scope>NUCLEOTIDE SEQUENCE [LARGE SCALE GENOMIC DNA]</scope>
    <source>
        <strain evidence="2">JC2023a</strain>
    </source>
</reference>
<feature type="region of interest" description="Disordered" evidence="1">
    <location>
        <begin position="1"/>
        <end position="37"/>
    </location>
</feature>
<keyword evidence="3" id="KW-1185">Reference proteome</keyword>
<evidence type="ECO:0000256" key="1">
    <source>
        <dbReference type="SAM" id="MobiDB-lite"/>
    </source>
</evidence>
<dbReference type="Proteomes" id="UP001335648">
    <property type="component" value="Unassembled WGS sequence"/>
</dbReference>
<name>A0AAN7YCE1_9TELE</name>
<dbReference type="AlphaFoldDB" id="A0AAN7YCE1"/>
<organism evidence="2 3">
    <name type="scientific">Champsocephalus esox</name>
    <name type="common">pike icefish</name>
    <dbReference type="NCBI Taxonomy" id="159716"/>
    <lineage>
        <taxon>Eukaryota</taxon>
        <taxon>Metazoa</taxon>
        <taxon>Chordata</taxon>
        <taxon>Craniata</taxon>
        <taxon>Vertebrata</taxon>
        <taxon>Euteleostomi</taxon>
        <taxon>Actinopterygii</taxon>
        <taxon>Neopterygii</taxon>
        <taxon>Teleostei</taxon>
        <taxon>Neoteleostei</taxon>
        <taxon>Acanthomorphata</taxon>
        <taxon>Eupercaria</taxon>
        <taxon>Perciformes</taxon>
        <taxon>Notothenioidei</taxon>
        <taxon>Channichthyidae</taxon>
        <taxon>Champsocephalus</taxon>
    </lineage>
</organism>
<evidence type="ECO:0000313" key="2">
    <source>
        <dbReference type="EMBL" id="KAK5874986.1"/>
    </source>
</evidence>
<evidence type="ECO:0000313" key="3">
    <source>
        <dbReference type="Proteomes" id="UP001335648"/>
    </source>
</evidence>
<accession>A0AAN7YCE1</accession>
<sequence>MVAGLSQIGRHGNRWMAAEEATGSNQGETSSASPGRRFRASVALEEVNQERELHLSRSSAHFHLCLPRASPGGMAVFVFVSARC</sequence>
<dbReference type="EMBL" id="JAULUE010002069">
    <property type="protein sequence ID" value="KAK5874986.1"/>
    <property type="molecule type" value="Genomic_DNA"/>
</dbReference>
<protein>
    <submittedName>
        <fullName evidence="2">Uncharacterized protein</fullName>
    </submittedName>
</protein>
<gene>
    <name evidence="2" type="ORF">CesoFtcFv8_027522</name>
</gene>